<dbReference type="RefSeq" id="WP_207056788.1">
    <property type="nucleotide sequence ID" value="NZ_JAFIMU010000010.1"/>
</dbReference>
<dbReference type="EMBL" id="JAFIMU010000010">
    <property type="protein sequence ID" value="MBN8232264.1"/>
    <property type="molecule type" value="Genomic_DNA"/>
</dbReference>
<feature type="region of interest" description="Disordered" evidence="13">
    <location>
        <begin position="122"/>
        <end position="332"/>
    </location>
</feature>
<dbReference type="InterPro" id="IPR037066">
    <property type="entry name" value="Plug_dom_sf"/>
</dbReference>
<proteinExistence type="inferred from homology"/>
<reference evidence="16 17" key="1">
    <citation type="submission" date="2021-02" db="EMBL/GenBank/DDBJ databases">
        <title>De Novo genome assembly of isolated myxobacteria.</title>
        <authorList>
            <person name="Stevens D.C."/>
        </authorList>
    </citation>
    <scope>NUCLEOTIDE SEQUENCE [LARGE SCALE GENOMIC DNA]</scope>
    <source>
        <strain evidence="16 17">ATCC 29039</strain>
    </source>
</reference>
<dbReference type="SUPFAM" id="SSF56935">
    <property type="entry name" value="Porins"/>
    <property type="match status" value="1"/>
</dbReference>
<dbReference type="InterPro" id="IPR006196">
    <property type="entry name" value="RNA-binding_domain_S1_IF1"/>
</dbReference>
<keyword evidence="3 11" id="KW-1134">Transmembrane beta strand</keyword>
<dbReference type="PROSITE" id="PS50832">
    <property type="entry name" value="S1_IF1_TYPE"/>
    <property type="match status" value="1"/>
</dbReference>
<feature type="compositionally biased region" description="Low complexity" evidence="13">
    <location>
        <begin position="224"/>
        <end position="248"/>
    </location>
</feature>
<dbReference type="PANTHER" id="PTHR30069:SF29">
    <property type="entry name" value="HEMOGLOBIN AND HEMOGLOBIN-HAPTOGLOBIN-BINDING PROTEIN 1-RELATED"/>
    <property type="match status" value="1"/>
</dbReference>
<evidence type="ECO:0000256" key="1">
    <source>
        <dbReference type="ARBA" id="ARBA00004571"/>
    </source>
</evidence>
<sequence length="1057" mass="113270">MQTVLPRTLILWAVVFVAASVHAQEPALLHAPPQRAEARQPLQLDATLVDGGKVLELFVRYRGPGEPYVQVPMELQYGDLYRALIPAEHMVPPGVEYFVEAAMVDGARTPLFMSALRPARVMVGAQPPEPPPARTPPGRRGSREEPKSAPDIDAFTPPSGAGEDDATSAPPPARIGTAAPNATGTRMDGTDARASTHAGTSDSRTSNRPDSTDSRAGTSDSRASSTSNGTDSRSSNRTATSDSRASSTVNGADSNRAGTSDSRTSSTVNGTDPRSSNRTGTSDSRTASGADARASGRMDGTDRTGSSDSRTTGGPNARASGRMDASDSRAANSDDAMAALNADLPPDTRADSSRTALDDDLALYSAEDVLAVTTLQEEAVRTVPAIGASFNRSQMVALGARTVADVLDVVPGVSVSRDVQGFHRTAIRGLRNDAEVLFLLDGHRLNNFFDGKALMNLPVENLERIEVIRGPGSAIYGAGAFQGVVNLVMNHANGVRGAVSTGGVPRDDGRLALATDGHLSAAHSTGDLRLFADLDLWTQEGDSLVINHDALDDEAVDQGLRDVDEPAGRTRDGRFLVNAGGGVSYGLDSAGRVGVTARYLSEKRDALVGLFDTVGNDSQLSWSVLLADLTWERSLSSGGQVRARLGFDQQSTDRLFQLTPHDFRTGDGADRLFPDGLQEQTQVTVRTVTASVDADLALAKENHLTLGLVAEQQSLSRYDYTTNYTLDGRLLPSPTAPEGLVDLTQGAASRRLNLGLSAQDQWTVLSALTLTFGLRLDATQLPDVDAGSLDASKMVVRVNPRVGLVIAASDALVLKALYGRAFRAPTPQELVERIPDTDYNQGRFEGNPLLKPTTVDTFELGMDLVQAAGDTRVRVRANAFLQNFASPITPVDTSGNIVPLRNRELGVRVYGVEAEARLEASKRAVAWVNASLSRAQDLELPEQSRLLTDVPQARFNAGVSMPLGDWLNLDVVVRSGAERRNNNRSTLELIRRYEIPAYSLITAQLRTEPIWEHFEVTLFAQNLFDHDLRDDVPRPDRVTGLLPREGVSGYLTLRAFY</sequence>
<evidence type="ECO:0000256" key="7">
    <source>
        <dbReference type="ARBA" id="ARBA00023136"/>
    </source>
</evidence>
<keyword evidence="4 11" id="KW-0812">Transmembrane</keyword>
<dbReference type="InterPro" id="IPR012910">
    <property type="entry name" value="Plug_dom"/>
</dbReference>
<evidence type="ECO:0000256" key="6">
    <source>
        <dbReference type="ARBA" id="ARBA00023077"/>
    </source>
</evidence>
<evidence type="ECO:0000256" key="13">
    <source>
        <dbReference type="SAM" id="MobiDB-lite"/>
    </source>
</evidence>
<evidence type="ECO:0000259" key="15">
    <source>
        <dbReference type="PROSITE" id="PS50832"/>
    </source>
</evidence>
<evidence type="ECO:0000256" key="11">
    <source>
        <dbReference type="PROSITE-ProRule" id="PRU01360"/>
    </source>
</evidence>
<evidence type="ECO:0000256" key="4">
    <source>
        <dbReference type="ARBA" id="ARBA00022692"/>
    </source>
</evidence>
<keyword evidence="8 16" id="KW-0675">Receptor</keyword>
<feature type="chain" id="PRO_5046777768" evidence="14">
    <location>
        <begin position="24"/>
        <end position="1057"/>
    </location>
</feature>
<evidence type="ECO:0000256" key="12">
    <source>
        <dbReference type="RuleBase" id="RU003357"/>
    </source>
</evidence>
<protein>
    <submittedName>
        <fullName evidence="16">TonB-dependent receptor</fullName>
    </submittedName>
</protein>
<dbReference type="PANTHER" id="PTHR30069">
    <property type="entry name" value="TONB-DEPENDENT OUTER MEMBRANE RECEPTOR"/>
    <property type="match status" value="1"/>
</dbReference>
<dbReference type="InterPro" id="IPR036942">
    <property type="entry name" value="Beta-barrel_TonB_sf"/>
</dbReference>
<keyword evidence="2 11" id="KW-0813">Transport</keyword>
<dbReference type="Pfam" id="PF00593">
    <property type="entry name" value="TonB_dep_Rec_b-barrel"/>
    <property type="match status" value="1"/>
</dbReference>
<evidence type="ECO:0000256" key="2">
    <source>
        <dbReference type="ARBA" id="ARBA00022448"/>
    </source>
</evidence>
<dbReference type="Pfam" id="PF07715">
    <property type="entry name" value="Plug"/>
    <property type="match status" value="1"/>
</dbReference>
<keyword evidence="10" id="KW-0648">Protein biosynthesis</keyword>
<dbReference type="InterPro" id="IPR039426">
    <property type="entry name" value="TonB-dep_rcpt-like"/>
</dbReference>
<comment type="similarity">
    <text evidence="11 12">Belongs to the TonB-dependent receptor family.</text>
</comment>
<feature type="compositionally biased region" description="Low complexity" evidence="13">
    <location>
        <begin position="303"/>
        <end position="314"/>
    </location>
</feature>
<accession>A0ABS3DLP5</accession>
<dbReference type="Gene3D" id="2.170.130.10">
    <property type="entry name" value="TonB-dependent receptor, plug domain"/>
    <property type="match status" value="1"/>
</dbReference>
<feature type="compositionally biased region" description="Basic and acidic residues" evidence="13">
    <location>
        <begin position="141"/>
        <end position="150"/>
    </location>
</feature>
<evidence type="ECO:0000256" key="9">
    <source>
        <dbReference type="ARBA" id="ARBA00023237"/>
    </source>
</evidence>
<evidence type="ECO:0000256" key="3">
    <source>
        <dbReference type="ARBA" id="ARBA00022452"/>
    </source>
</evidence>
<evidence type="ECO:0000256" key="8">
    <source>
        <dbReference type="ARBA" id="ARBA00023170"/>
    </source>
</evidence>
<feature type="compositionally biased region" description="Polar residues" evidence="13">
    <location>
        <begin position="214"/>
        <end position="223"/>
    </location>
</feature>
<evidence type="ECO:0000313" key="17">
    <source>
        <dbReference type="Proteomes" id="UP000664052"/>
    </source>
</evidence>
<dbReference type="Proteomes" id="UP000664052">
    <property type="component" value="Unassembled WGS sequence"/>
</dbReference>
<keyword evidence="5 14" id="KW-0732">Signal</keyword>
<gene>
    <name evidence="16" type="ORF">JYK02_32605</name>
</gene>
<evidence type="ECO:0000256" key="14">
    <source>
        <dbReference type="SAM" id="SignalP"/>
    </source>
</evidence>
<dbReference type="PROSITE" id="PS52016">
    <property type="entry name" value="TONB_DEPENDENT_REC_3"/>
    <property type="match status" value="1"/>
</dbReference>
<feature type="compositionally biased region" description="Polar residues" evidence="13">
    <location>
        <begin position="249"/>
        <end position="287"/>
    </location>
</feature>
<evidence type="ECO:0000256" key="10">
    <source>
        <dbReference type="PROSITE-ProRule" id="PRU00181"/>
    </source>
</evidence>
<organism evidence="16 17">
    <name type="scientific">Corallococcus macrosporus</name>
    <dbReference type="NCBI Taxonomy" id="35"/>
    <lineage>
        <taxon>Bacteria</taxon>
        <taxon>Pseudomonadati</taxon>
        <taxon>Myxococcota</taxon>
        <taxon>Myxococcia</taxon>
        <taxon>Myxococcales</taxon>
        <taxon>Cystobacterineae</taxon>
        <taxon>Myxococcaceae</taxon>
        <taxon>Corallococcus</taxon>
    </lineage>
</organism>
<feature type="domain" description="S1-like" evidence="15">
    <location>
        <begin position="516"/>
        <end position="563"/>
    </location>
</feature>
<name>A0ABS3DLP5_9BACT</name>
<feature type="signal peptide" evidence="14">
    <location>
        <begin position="1"/>
        <end position="23"/>
    </location>
</feature>
<comment type="caution">
    <text evidence="16">The sequence shown here is derived from an EMBL/GenBank/DDBJ whole genome shotgun (WGS) entry which is preliminary data.</text>
</comment>
<keyword evidence="10" id="KW-0396">Initiation factor</keyword>
<keyword evidence="7 11" id="KW-0472">Membrane</keyword>
<evidence type="ECO:0000256" key="5">
    <source>
        <dbReference type="ARBA" id="ARBA00022729"/>
    </source>
</evidence>
<dbReference type="Gene3D" id="2.40.170.20">
    <property type="entry name" value="TonB-dependent receptor, beta-barrel domain"/>
    <property type="match status" value="1"/>
</dbReference>
<dbReference type="InterPro" id="IPR000531">
    <property type="entry name" value="Beta-barrel_TonB"/>
</dbReference>
<comment type="subcellular location">
    <subcellularLocation>
        <location evidence="1 11">Cell outer membrane</location>
        <topology evidence="1 11">Multi-pass membrane protein</topology>
    </subcellularLocation>
</comment>
<keyword evidence="6 12" id="KW-0798">TonB box</keyword>
<keyword evidence="9 11" id="KW-0998">Cell outer membrane</keyword>
<evidence type="ECO:0000313" key="16">
    <source>
        <dbReference type="EMBL" id="MBN8232264.1"/>
    </source>
</evidence>
<keyword evidence="17" id="KW-1185">Reference proteome</keyword>